<gene>
    <name evidence="2" type="ORF">EPICR_20344</name>
</gene>
<dbReference type="PANTHER" id="PTHR34070:SF1">
    <property type="entry name" value="DNA ALKYLATION REPAIR PROTEIN"/>
    <property type="match status" value="1"/>
</dbReference>
<dbReference type="EMBL" id="CAACVI010000012">
    <property type="protein sequence ID" value="VEN73874.1"/>
    <property type="molecule type" value="Genomic_DNA"/>
</dbReference>
<dbReference type="InterPro" id="IPR014825">
    <property type="entry name" value="DNA_alkylation"/>
</dbReference>
<feature type="compositionally biased region" description="Basic and acidic residues" evidence="1">
    <location>
        <begin position="207"/>
        <end position="222"/>
    </location>
</feature>
<dbReference type="AlphaFoldDB" id="A0A484HJW8"/>
<dbReference type="InterPro" id="IPR016024">
    <property type="entry name" value="ARM-type_fold"/>
</dbReference>
<organism evidence="2">
    <name type="scientific">uncultured Desulfobacteraceae bacterium</name>
    <dbReference type="NCBI Taxonomy" id="218296"/>
    <lineage>
        <taxon>Bacteria</taxon>
        <taxon>Pseudomonadati</taxon>
        <taxon>Thermodesulfobacteriota</taxon>
        <taxon>Desulfobacteria</taxon>
        <taxon>Desulfobacterales</taxon>
        <taxon>Desulfobacteraceae</taxon>
        <taxon>environmental samples</taxon>
    </lineage>
</organism>
<dbReference type="PANTHER" id="PTHR34070">
    <property type="entry name" value="ARMADILLO-TYPE FOLD"/>
    <property type="match status" value="1"/>
</dbReference>
<evidence type="ECO:0008006" key="3">
    <source>
        <dbReference type="Google" id="ProtNLM"/>
    </source>
</evidence>
<evidence type="ECO:0000313" key="2">
    <source>
        <dbReference type="EMBL" id="VEN73874.1"/>
    </source>
</evidence>
<sequence>MRHTPESVLEELKNLAEDDYKAFSRKIIPTRRRILGVRLPALRKIARRIAEENDMGFVRSDKPDIHEMIMLEGMVLAFLDEPFKNLLPFTETFLKKTDNWAQIDSTVCRFKHMADEKEDVLEAVRRWLTSDMEFVVRAGFVILLTHYVREQNLGMIFDLSQSVSHTGYYARMANAWLISVCMAKYPLETIVFLQGNALDDETHNKAIQKSRESRRVSKDHKALIKGLKRPRERRVSSSDWSFSERGGF</sequence>
<evidence type="ECO:0000256" key="1">
    <source>
        <dbReference type="SAM" id="MobiDB-lite"/>
    </source>
</evidence>
<dbReference type="CDD" id="cd06561">
    <property type="entry name" value="AlkD_like"/>
    <property type="match status" value="1"/>
</dbReference>
<accession>A0A484HJW8</accession>
<name>A0A484HJW8_9BACT</name>
<protein>
    <recommendedName>
        <fullName evidence="3">DNA alkylation repair protein</fullName>
    </recommendedName>
</protein>
<feature type="region of interest" description="Disordered" evidence="1">
    <location>
        <begin position="207"/>
        <end position="248"/>
    </location>
</feature>
<dbReference type="SUPFAM" id="SSF48371">
    <property type="entry name" value="ARM repeat"/>
    <property type="match status" value="1"/>
</dbReference>
<proteinExistence type="predicted"/>
<reference evidence="2" key="1">
    <citation type="submission" date="2019-01" db="EMBL/GenBank/DDBJ databases">
        <authorList>
            <consortium name="Genoscope - CEA"/>
            <person name="William W."/>
        </authorList>
    </citation>
    <scope>NUCLEOTIDE SEQUENCE</scope>
    <source>
        <strain evidence="2">CR-1</strain>
    </source>
</reference>
<dbReference type="Pfam" id="PF08713">
    <property type="entry name" value="DNA_alkylation"/>
    <property type="match status" value="1"/>
</dbReference>
<dbReference type="Gene3D" id="1.25.10.90">
    <property type="match status" value="1"/>
</dbReference>